<comment type="caution">
    <text evidence="1">The sequence shown here is derived from an EMBL/GenBank/DDBJ whole genome shotgun (WGS) entry which is preliminary data.</text>
</comment>
<reference evidence="1" key="1">
    <citation type="journal article" date="2014" name="Int. J. Syst. Evol. Microbiol.">
        <title>Complete genome sequence of Corynebacterium casei LMG S-19264T (=DSM 44701T), isolated from a smear-ripened cheese.</title>
        <authorList>
            <consortium name="US DOE Joint Genome Institute (JGI-PGF)"/>
            <person name="Walter F."/>
            <person name="Albersmeier A."/>
            <person name="Kalinowski J."/>
            <person name="Ruckert C."/>
        </authorList>
    </citation>
    <scope>NUCLEOTIDE SEQUENCE</scope>
    <source>
        <strain evidence="1">JCM 4637</strain>
    </source>
</reference>
<dbReference type="InterPro" id="IPR025630">
    <property type="entry name" value="DUF4288"/>
</dbReference>
<name>A0A918WXF9_9ACTN</name>
<dbReference type="AlphaFoldDB" id="A0A918WXF9"/>
<proteinExistence type="predicted"/>
<sequence>MASTYIAILLTRATSDADGYEPLYAEDFVLVTADGEEEARDKALAHGRAQETSYENDRGERITWKLLRVVDVSEVLDGSLGDGADLYSRHFRNYEAYRAFEPLLSGESL</sequence>
<protein>
    <recommendedName>
        <fullName evidence="3">DUF4288 domain-containing protein</fullName>
    </recommendedName>
</protein>
<accession>A0A918WXF9</accession>
<evidence type="ECO:0000313" key="1">
    <source>
        <dbReference type="EMBL" id="GHC91642.1"/>
    </source>
</evidence>
<dbReference type="Proteomes" id="UP000638353">
    <property type="component" value="Unassembled WGS sequence"/>
</dbReference>
<evidence type="ECO:0000313" key="2">
    <source>
        <dbReference type="Proteomes" id="UP000638353"/>
    </source>
</evidence>
<organism evidence="1 2">
    <name type="scientific">Streptomyces finlayi</name>
    <dbReference type="NCBI Taxonomy" id="67296"/>
    <lineage>
        <taxon>Bacteria</taxon>
        <taxon>Bacillati</taxon>
        <taxon>Actinomycetota</taxon>
        <taxon>Actinomycetes</taxon>
        <taxon>Kitasatosporales</taxon>
        <taxon>Streptomycetaceae</taxon>
        <taxon>Streptomyces</taxon>
    </lineage>
</organism>
<gene>
    <name evidence="1" type="ORF">GCM10010334_26870</name>
</gene>
<reference evidence="1" key="2">
    <citation type="submission" date="2020-09" db="EMBL/GenBank/DDBJ databases">
        <authorList>
            <person name="Sun Q."/>
            <person name="Ohkuma M."/>
        </authorList>
    </citation>
    <scope>NUCLEOTIDE SEQUENCE</scope>
    <source>
        <strain evidence="1">JCM 4637</strain>
    </source>
</reference>
<evidence type="ECO:0008006" key="3">
    <source>
        <dbReference type="Google" id="ProtNLM"/>
    </source>
</evidence>
<dbReference type="RefSeq" id="WP_189823786.1">
    <property type="nucleotide sequence ID" value="NZ_BMVC01000004.1"/>
</dbReference>
<dbReference type="Pfam" id="PF14119">
    <property type="entry name" value="DUF4288"/>
    <property type="match status" value="1"/>
</dbReference>
<dbReference type="EMBL" id="BMVC01000004">
    <property type="protein sequence ID" value="GHC91642.1"/>
    <property type="molecule type" value="Genomic_DNA"/>
</dbReference>